<evidence type="ECO:0000259" key="6">
    <source>
        <dbReference type="Pfam" id="PF07167"/>
    </source>
</evidence>
<dbReference type="GO" id="GO:0016746">
    <property type="term" value="F:acyltransferase activity"/>
    <property type="evidence" value="ECO:0007669"/>
    <property type="project" value="UniProtKB-KW"/>
</dbReference>
<feature type="domain" description="Poly-beta-hydroxybutyrate polymerase N-terminal" evidence="6">
    <location>
        <begin position="116"/>
        <end position="287"/>
    </location>
</feature>
<organism evidence="7 8">
    <name type="scientific">Kaustia mangrovi</name>
    <dbReference type="NCBI Taxonomy" id="2593653"/>
    <lineage>
        <taxon>Bacteria</taxon>
        <taxon>Pseudomonadati</taxon>
        <taxon>Pseudomonadota</taxon>
        <taxon>Alphaproteobacteria</taxon>
        <taxon>Hyphomicrobiales</taxon>
        <taxon>Parvibaculaceae</taxon>
        <taxon>Kaustia</taxon>
    </lineage>
</organism>
<dbReference type="InterPro" id="IPR029058">
    <property type="entry name" value="AB_hydrolase_fold"/>
</dbReference>
<dbReference type="Pfam" id="PF07167">
    <property type="entry name" value="PhaC_N"/>
    <property type="match status" value="1"/>
</dbReference>
<name>A0A7S8HDN6_9HYPH</name>
<dbReference type="InterPro" id="IPR051321">
    <property type="entry name" value="PHA/PHB_synthase"/>
</dbReference>
<keyword evidence="3" id="KW-0808">Transferase</keyword>
<evidence type="ECO:0000256" key="4">
    <source>
        <dbReference type="ARBA" id="ARBA00023315"/>
    </source>
</evidence>
<dbReference type="SUPFAM" id="SSF53474">
    <property type="entry name" value="alpha/beta-Hydrolases"/>
    <property type="match status" value="1"/>
</dbReference>
<evidence type="ECO:0000256" key="2">
    <source>
        <dbReference type="ARBA" id="ARBA00022490"/>
    </source>
</evidence>
<protein>
    <submittedName>
        <fullName evidence="7">Class I poly(R)-hydroxyalkanoic acid synthase</fullName>
    </submittedName>
</protein>
<reference evidence="7 8" key="1">
    <citation type="submission" date="2020-06" db="EMBL/GenBank/DDBJ databases">
        <title>Genome sequence of 2 isolates from Red Sea Mangroves.</title>
        <authorList>
            <person name="Sefrji F."/>
            <person name="Michoud G."/>
            <person name="Merlino G."/>
            <person name="Daffonchio D."/>
        </authorList>
    </citation>
    <scope>NUCLEOTIDE SEQUENCE [LARGE SCALE GENOMIC DNA]</scope>
    <source>
        <strain evidence="7 8">R1DC25</strain>
    </source>
</reference>
<evidence type="ECO:0000256" key="5">
    <source>
        <dbReference type="SAM" id="MobiDB-lite"/>
    </source>
</evidence>
<accession>A0A7S8HDN6</accession>
<evidence type="ECO:0000256" key="1">
    <source>
        <dbReference type="ARBA" id="ARBA00004496"/>
    </source>
</evidence>
<evidence type="ECO:0000313" key="7">
    <source>
        <dbReference type="EMBL" id="QPC44997.1"/>
    </source>
</evidence>
<dbReference type="RefSeq" id="WP_246479344.1">
    <property type="nucleotide sequence ID" value="NZ_CP058214.1"/>
</dbReference>
<dbReference type="PANTHER" id="PTHR36837">
    <property type="entry name" value="POLY(3-HYDROXYALKANOATE) POLYMERASE SUBUNIT PHAC"/>
    <property type="match status" value="1"/>
</dbReference>
<dbReference type="GO" id="GO:0042619">
    <property type="term" value="P:poly-hydroxybutyrate biosynthetic process"/>
    <property type="evidence" value="ECO:0007669"/>
    <property type="project" value="InterPro"/>
</dbReference>
<evidence type="ECO:0000256" key="3">
    <source>
        <dbReference type="ARBA" id="ARBA00022679"/>
    </source>
</evidence>
<dbReference type="GO" id="GO:0005737">
    <property type="term" value="C:cytoplasm"/>
    <property type="evidence" value="ECO:0007669"/>
    <property type="project" value="UniProtKB-SubCell"/>
</dbReference>
<dbReference type="Gene3D" id="3.40.50.1820">
    <property type="entry name" value="alpha/beta hydrolase"/>
    <property type="match status" value="1"/>
</dbReference>
<dbReference type="PANTHER" id="PTHR36837:SF5">
    <property type="entry name" value="POLY-3-HYDROXYBUTYRATE SYNTHASE"/>
    <property type="match status" value="1"/>
</dbReference>
<dbReference type="Proteomes" id="UP000593594">
    <property type="component" value="Chromosome"/>
</dbReference>
<dbReference type="InterPro" id="IPR010963">
    <property type="entry name" value="PHA_synth_I"/>
</dbReference>
<dbReference type="AlphaFoldDB" id="A0A7S8HDN6"/>
<dbReference type="KEGG" id="kmn:HW532_21240"/>
<comment type="subcellular location">
    <subcellularLocation>
        <location evidence="1">Cytoplasm</location>
    </subcellularLocation>
</comment>
<gene>
    <name evidence="7" type="primary">phaC</name>
    <name evidence="7" type="ORF">HW532_21240</name>
</gene>
<dbReference type="NCBIfam" id="TIGR01838">
    <property type="entry name" value="PHA_synth_I"/>
    <property type="match status" value="1"/>
</dbReference>
<keyword evidence="8" id="KW-1185">Reference proteome</keyword>
<keyword evidence="2" id="KW-0963">Cytoplasm</keyword>
<proteinExistence type="predicted"/>
<feature type="region of interest" description="Disordered" evidence="5">
    <location>
        <begin position="578"/>
        <end position="597"/>
    </location>
</feature>
<keyword evidence="4" id="KW-0012">Acyltransferase</keyword>
<dbReference type="InterPro" id="IPR010941">
    <property type="entry name" value="PhaC_N"/>
</dbReference>
<evidence type="ECO:0000313" key="8">
    <source>
        <dbReference type="Proteomes" id="UP000593594"/>
    </source>
</evidence>
<sequence>MPDKDAESKQDYQIADPGEFVRNMARVMDRTAEIAADFASRIDSDDARARHDDQSEQFAHIARTFFDIAQGYAAAPNKLMDAQLRLWQQYGDLWQTSWKRLLGEETGPVVQPAKGDRRFKDPEWEENQVFDFLKQAYLIAAQWAQDIVEETETVDERTRQRARFYVDQLTNALSPSNFALTNPEVLRTTLSSNAQNLVEGMEHLKEDLEAGRGSLRIKQTDFDAFEVGRNIAVTPGKVIYQNELMQLIQYAPTTEKVFKRPLLIVPPWINKYYILDLNPKKSLVSWLVDQGFTVFVISWVNPDERLAMKGFSDYMREGVLEAVSAVGKATGEDDLNIVGYCIGGTLTAATLAYMADKGDDRVKSATFLTTQVDFEKAGDLMNFVDEDQLKTLERSMARKGYLEGGRMATAFNLLRSNDLIWSYVVNNYLLGREPMAFDLLYWNADPTRMPAATHSFYLRECYLNNRMSKGEMVLDGVRIDLKKVKVPAYNLATREDHIAPLSSAFRVGKCLGGKTRLVVAASGHIAGVVNPPDAKKYMHWTNDKDADTLEDWLAGATEHPGSWWPDWKRWITPRAGRKVPARHPGDGGLNPIEDAPGSYVKVRAD</sequence>
<dbReference type="EMBL" id="CP058214">
    <property type="protein sequence ID" value="QPC44997.1"/>
    <property type="molecule type" value="Genomic_DNA"/>
</dbReference>